<dbReference type="Proteomes" id="UP000549971">
    <property type="component" value="Unassembled WGS sequence"/>
</dbReference>
<evidence type="ECO:0000256" key="12">
    <source>
        <dbReference type="ARBA" id="ARBA00038669"/>
    </source>
</evidence>
<evidence type="ECO:0000256" key="1">
    <source>
        <dbReference type="ARBA" id="ARBA00004202"/>
    </source>
</evidence>
<evidence type="ECO:0000256" key="4">
    <source>
        <dbReference type="ARBA" id="ARBA00022475"/>
    </source>
</evidence>
<dbReference type="InterPro" id="IPR003439">
    <property type="entry name" value="ABC_transporter-like_ATP-bd"/>
</dbReference>
<dbReference type="SMART" id="SM00382">
    <property type="entry name" value="AAA"/>
    <property type="match status" value="1"/>
</dbReference>
<keyword evidence="4" id="KW-1003">Cell membrane</keyword>
<gene>
    <name evidence="17" type="ORF">HDA39_001629</name>
</gene>
<evidence type="ECO:0000256" key="3">
    <source>
        <dbReference type="ARBA" id="ARBA00022448"/>
    </source>
</evidence>
<keyword evidence="9" id="KW-0406">Ion transport</keyword>
<evidence type="ECO:0000256" key="13">
    <source>
        <dbReference type="ARBA" id="ARBA00039098"/>
    </source>
</evidence>
<keyword evidence="11" id="KW-0472">Membrane</keyword>
<evidence type="ECO:0000256" key="5">
    <source>
        <dbReference type="ARBA" id="ARBA00022596"/>
    </source>
</evidence>
<dbReference type="PANTHER" id="PTHR43297">
    <property type="entry name" value="OLIGOPEPTIDE TRANSPORT ATP-BINDING PROTEIN APPD"/>
    <property type="match status" value="1"/>
</dbReference>
<dbReference type="SUPFAM" id="SSF52540">
    <property type="entry name" value="P-loop containing nucleoside triphosphate hydrolases"/>
    <property type="match status" value="1"/>
</dbReference>
<evidence type="ECO:0000256" key="10">
    <source>
        <dbReference type="ARBA" id="ARBA00023112"/>
    </source>
</evidence>
<reference evidence="17 18" key="1">
    <citation type="submission" date="2020-08" db="EMBL/GenBank/DDBJ databases">
        <title>Sequencing the genomes of 1000 actinobacteria strains.</title>
        <authorList>
            <person name="Klenk H.-P."/>
        </authorList>
    </citation>
    <scope>NUCLEOTIDE SEQUENCE [LARGE SCALE GENOMIC DNA]</scope>
    <source>
        <strain evidence="17 18">DSM 28967</strain>
    </source>
</reference>
<evidence type="ECO:0000313" key="18">
    <source>
        <dbReference type="Proteomes" id="UP000549971"/>
    </source>
</evidence>
<comment type="caution">
    <text evidence="17">The sequence shown here is derived from an EMBL/GenBank/DDBJ whole genome shotgun (WGS) entry which is preliminary data.</text>
</comment>
<evidence type="ECO:0000256" key="15">
    <source>
        <dbReference type="ARBA" id="ARBA00048610"/>
    </source>
</evidence>
<comment type="subunit">
    <text evidence="12">The complex is composed of two ATP-binding proteins (NikD and NikE), two transmembrane proteins (NikB and NikC) and a solute-binding protein (NikA).</text>
</comment>
<dbReference type="GO" id="GO:0005886">
    <property type="term" value="C:plasma membrane"/>
    <property type="evidence" value="ECO:0007669"/>
    <property type="project" value="UniProtKB-SubCell"/>
</dbReference>
<organism evidence="17 18">
    <name type="scientific">Kribbella italica</name>
    <dbReference type="NCBI Taxonomy" id="1540520"/>
    <lineage>
        <taxon>Bacteria</taxon>
        <taxon>Bacillati</taxon>
        <taxon>Actinomycetota</taxon>
        <taxon>Actinomycetes</taxon>
        <taxon>Propionibacteriales</taxon>
        <taxon>Kribbellaceae</taxon>
        <taxon>Kribbella</taxon>
    </lineage>
</organism>
<accession>A0A7W9J4B5</accession>
<dbReference type="GO" id="GO:0005524">
    <property type="term" value="F:ATP binding"/>
    <property type="evidence" value="ECO:0007669"/>
    <property type="project" value="UniProtKB-KW"/>
</dbReference>
<dbReference type="GO" id="GO:0016887">
    <property type="term" value="F:ATP hydrolysis activity"/>
    <property type="evidence" value="ECO:0007669"/>
    <property type="project" value="InterPro"/>
</dbReference>
<evidence type="ECO:0000256" key="9">
    <source>
        <dbReference type="ARBA" id="ARBA00023065"/>
    </source>
</evidence>
<keyword evidence="8" id="KW-1278">Translocase</keyword>
<dbReference type="AlphaFoldDB" id="A0A7W9J4B5"/>
<proteinExistence type="inferred from homology"/>
<dbReference type="EC" id="7.2.2.11" evidence="13"/>
<keyword evidence="6" id="KW-0547">Nucleotide-binding</keyword>
<evidence type="ECO:0000313" key="17">
    <source>
        <dbReference type="EMBL" id="MBB5834895.1"/>
    </source>
</evidence>
<evidence type="ECO:0000256" key="6">
    <source>
        <dbReference type="ARBA" id="ARBA00022741"/>
    </source>
</evidence>
<evidence type="ECO:0000259" key="16">
    <source>
        <dbReference type="PROSITE" id="PS50893"/>
    </source>
</evidence>
<evidence type="ECO:0000256" key="2">
    <source>
        <dbReference type="ARBA" id="ARBA00005417"/>
    </source>
</evidence>
<keyword evidence="5" id="KW-0533">Nickel</keyword>
<keyword evidence="3" id="KW-0813">Transport</keyword>
<keyword evidence="10" id="KW-0921">Nickel transport</keyword>
<dbReference type="Gene3D" id="3.40.50.300">
    <property type="entry name" value="P-loop containing nucleotide triphosphate hydrolases"/>
    <property type="match status" value="1"/>
</dbReference>
<evidence type="ECO:0000256" key="11">
    <source>
        <dbReference type="ARBA" id="ARBA00023136"/>
    </source>
</evidence>
<feature type="domain" description="ABC transporter" evidence="16">
    <location>
        <begin position="7"/>
        <end position="256"/>
    </location>
</feature>
<comment type="similarity">
    <text evidence="2">Belongs to the ABC transporter superfamily.</text>
</comment>
<dbReference type="InterPro" id="IPR003593">
    <property type="entry name" value="AAA+_ATPase"/>
</dbReference>
<dbReference type="Pfam" id="PF00005">
    <property type="entry name" value="ABC_tran"/>
    <property type="match status" value="1"/>
</dbReference>
<keyword evidence="18" id="KW-1185">Reference proteome</keyword>
<evidence type="ECO:0000256" key="7">
    <source>
        <dbReference type="ARBA" id="ARBA00022840"/>
    </source>
</evidence>
<dbReference type="PANTHER" id="PTHR43297:SF13">
    <property type="entry name" value="NICKEL ABC TRANSPORTER, ATP-BINDING PROTEIN"/>
    <property type="match status" value="1"/>
</dbReference>
<keyword evidence="7 17" id="KW-0067">ATP-binding</keyword>
<protein>
    <recommendedName>
        <fullName evidence="14">Nickel import system ATP-binding protein NikD</fullName>
        <ecNumber evidence="13">7.2.2.11</ecNumber>
    </recommendedName>
</protein>
<evidence type="ECO:0000256" key="8">
    <source>
        <dbReference type="ARBA" id="ARBA00022967"/>
    </source>
</evidence>
<evidence type="ECO:0000256" key="14">
    <source>
        <dbReference type="ARBA" id="ARBA00044143"/>
    </source>
</evidence>
<dbReference type="EMBL" id="JACHMY010000001">
    <property type="protein sequence ID" value="MBB5834895.1"/>
    <property type="molecule type" value="Genomic_DNA"/>
</dbReference>
<name>A0A7W9J4B5_9ACTN</name>
<dbReference type="RefSeq" id="WP_184794606.1">
    <property type="nucleotide sequence ID" value="NZ_JACHMY010000001.1"/>
</dbReference>
<comment type="subcellular location">
    <subcellularLocation>
        <location evidence="1">Cell membrane</location>
        <topology evidence="1">Peripheral membrane protein</topology>
    </subcellularLocation>
</comment>
<dbReference type="InterPro" id="IPR050388">
    <property type="entry name" value="ABC_Ni/Peptide_Import"/>
</dbReference>
<sequence>MSPLLAIEQLTVSFVQYERGLRRREVVALSGMDLTADRGQVVALVGASGAGKTLLAHAVLGMLPPNATESGTIQYDGRPLDHAERRRLAGQEIALLPQSVDYLDPLATIGRQVTRSAQLATQLGARAGRRAGHRVAATVLAARGLGPEVLRRYPHELSGGMIRRVLLTMATLGDPHLILADEPTPGLPREDVSAVLQEFRALADDGRAVVLITHELGGALEVADTVVICREGRTIETVTPAGFRTGELRDPYTKALWQALPANGFAVPEEQSC</sequence>
<dbReference type="InterPro" id="IPR027417">
    <property type="entry name" value="P-loop_NTPase"/>
</dbReference>
<comment type="catalytic activity">
    <reaction evidence="15">
        <text>Ni(2+)(out) + ATP + H2O = Ni(2+)(in) + ADP + phosphate + H(+)</text>
        <dbReference type="Rhea" id="RHEA:15557"/>
        <dbReference type="ChEBI" id="CHEBI:15377"/>
        <dbReference type="ChEBI" id="CHEBI:15378"/>
        <dbReference type="ChEBI" id="CHEBI:30616"/>
        <dbReference type="ChEBI" id="CHEBI:43474"/>
        <dbReference type="ChEBI" id="CHEBI:49786"/>
        <dbReference type="ChEBI" id="CHEBI:456216"/>
        <dbReference type="EC" id="7.2.2.11"/>
    </reaction>
    <physiologicalReaction direction="left-to-right" evidence="15">
        <dbReference type="Rhea" id="RHEA:15558"/>
    </physiologicalReaction>
</comment>
<dbReference type="PROSITE" id="PS50893">
    <property type="entry name" value="ABC_TRANSPORTER_2"/>
    <property type="match status" value="1"/>
</dbReference>
<dbReference type="GO" id="GO:0015413">
    <property type="term" value="F:ABC-type nickel transporter activity"/>
    <property type="evidence" value="ECO:0007669"/>
    <property type="project" value="UniProtKB-EC"/>
</dbReference>